<comment type="caution">
    <text evidence="2">The sequence shown here is derived from an EMBL/GenBank/DDBJ whole genome shotgun (WGS) entry which is preliminary data.</text>
</comment>
<dbReference type="RefSeq" id="WP_040734148.1">
    <property type="nucleotide sequence ID" value="NZ_QJKF01000009.1"/>
</dbReference>
<dbReference type="EMBL" id="QJKF01000009">
    <property type="protein sequence ID" value="PXX60815.1"/>
    <property type="molecule type" value="Genomic_DNA"/>
</dbReference>
<organism evidence="2 3">
    <name type="scientific">Nocardia tenerifensis</name>
    <dbReference type="NCBI Taxonomy" id="228006"/>
    <lineage>
        <taxon>Bacteria</taxon>
        <taxon>Bacillati</taxon>
        <taxon>Actinomycetota</taxon>
        <taxon>Actinomycetes</taxon>
        <taxon>Mycobacteriales</taxon>
        <taxon>Nocardiaceae</taxon>
        <taxon>Nocardia</taxon>
    </lineage>
</organism>
<sequence length="830" mass="91115">MTEAMLRCRDERRRALVRRDECLNGLDYLEVSPDQRSLTVYFLDKAPEDLVLGNLRVTGGRRITDIRVTEFSVCANEDPERDDCLTVRLDRPGDFSCYRLEIVEADAYGYPTSTRHHRFDPRYYALEFSFKVDCPSDLDCLPAPCPPPAWPQPDIRYLAKDYQSFTDLLLDRMAVLVPDWRERSAADMYVMLLEVLAYVGDHLSYRQDAIATEAYLTTARLRTSVRRHARLVDYRMHEGASARVWVVVESTKNLDPPIAFVTDLSALLPHTEPMMKPSALERISPDEYLWYEPVESVRVRAARSVIHFYTWGDGDCCLPTGTTAATLVDVCDENGASALGLAPGDVLVFEEILGPATGVPGDADLSHRHAVRLTEVRRDTDPLTHTTVVEIRWGTADALPFPLCLSAIGPPPACAVLDPVSVAYGNVILADHGRTTREDLPAVPVRSSVEPCRDGCPDPPVLRPGPFRPALTGSPLSYRTPFASDAPAAAIMLDDPRSALPQLRLSSRLGDTDADWAPRADLLDSGPGDRHVVVETDDEAVAHLRFGDDTLGRAPAAGEQFSARYRVGAGPAGNVGPDAVRHLLSDNLVSGARVRLHNPLPAVGGLAPESVTEVKKFAPHAMRRDRRRAITPADYAELTMRDFPARVQRAAGEQRWTGSWYEMRVAVDVFGAFDPCPDLLAAIAARLDHYRRIGHDVAVRPAINVGLEVDLTVCVADGYRRADIARILHARLGNRRLADGTLGMFHPDAVTFGATVAASTLVAVAAAIPGVGNARVTRLRRYGQSTVPADVDDLPADGLLPLRPMEIPRLDNDPAAPEHGILRLDLRGGR</sequence>
<dbReference type="OrthoDB" id="9027184at2"/>
<accession>A0A318K0Z1</accession>
<keyword evidence="3" id="KW-1185">Reference proteome</keyword>
<dbReference type="InterPro" id="IPR011749">
    <property type="entry name" value="CHP02243"/>
</dbReference>
<proteinExistence type="predicted"/>
<name>A0A318K0Z1_9NOCA</name>
<evidence type="ECO:0000313" key="3">
    <source>
        <dbReference type="Proteomes" id="UP000247569"/>
    </source>
</evidence>
<dbReference type="Proteomes" id="UP000247569">
    <property type="component" value="Unassembled WGS sequence"/>
</dbReference>
<keyword evidence="1" id="KW-0472">Membrane</keyword>
<evidence type="ECO:0000256" key="1">
    <source>
        <dbReference type="SAM" id="Phobius"/>
    </source>
</evidence>
<reference evidence="2 3" key="1">
    <citation type="submission" date="2018-05" db="EMBL/GenBank/DDBJ databases">
        <title>Genomic Encyclopedia of Type Strains, Phase IV (KMG-IV): sequencing the most valuable type-strain genomes for metagenomic binning, comparative biology and taxonomic classification.</title>
        <authorList>
            <person name="Goeker M."/>
        </authorList>
    </citation>
    <scope>NUCLEOTIDE SEQUENCE [LARGE SCALE GENOMIC DNA]</scope>
    <source>
        <strain evidence="2 3">DSM 44704</strain>
    </source>
</reference>
<dbReference type="NCBIfam" id="TIGR02243">
    <property type="entry name" value="putative baseplate assembly protein"/>
    <property type="match status" value="1"/>
</dbReference>
<feature type="transmembrane region" description="Helical" evidence="1">
    <location>
        <begin position="749"/>
        <end position="771"/>
    </location>
</feature>
<protein>
    <submittedName>
        <fullName evidence="2">Putative phage baseplate assembly protein</fullName>
    </submittedName>
</protein>
<keyword evidence="1" id="KW-1133">Transmembrane helix</keyword>
<gene>
    <name evidence="2" type="ORF">DFR70_1096</name>
</gene>
<keyword evidence="1" id="KW-0812">Transmembrane</keyword>
<evidence type="ECO:0000313" key="2">
    <source>
        <dbReference type="EMBL" id="PXX60815.1"/>
    </source>
</evidence>
<dbReference type="AlphaFoldDB" id="A0A318K0Z1"/>